<dbReference type="AlphaFoldDB" id="A0A5B7JTI6"/>
<proteinExistence type="predicted"/>
<dbReference type="EMBL" id="VSRR010102941">
    <property type="protein sequence ID" value="MPC95634.1"/>
    <property type="molecule type" value="Genomic_DNA"/>
</dbReference>
<accession>A0A5B7JTI6</accession>
<evidence type="ECO:0000313" key="2">
    <source>
        <dbReference type="Proteomes" id="UP000324222"/>
    </source>
</evidence>
<name>A0A5B7JTI6_PORTR</name>
<organism evidence="1 2">
    <name type="scientific">Portunus trituberculatus</name>
    <name type="common">Swimming crab</name>
    <name type="synonym">Neptunus trituberculatus</name>
    <dbReference type="NCBI Taxonomy" id="210409"/>
    <lineage>
        <taxon>Eukaryota</taxon>
        <taxon>Metazoa</taxon>
        <taxon>Ecdysozoa</taxon>
        <taxon>Arthropoda</taxon>
        <taxon>Crustacea</taxon>
        <taxon>Multicrustacea</taxon>
        <taxon>Malacostraca</taxon>
        <taxon>Eumalacostraca</taxon>
        <taxon>Eucarida</taxon>
        <taxon>Decapoda</taxon>
        <taxon>Pleocyemata</taxon>
        <taxon>Brachyura</taxon>
        <taxon>Eubrachyura</taxon>
        <taxon>Portunoidea</taxon>
        <taxon>Portunidae</taxon>
        <taxon>Portuninae</taxon>
        <taxon>Portunus</taxon>
    </lineage>
</organism>
<reference evidence="1 2" key="1">
    <citation type="submission" date="2019-05" db="EMBL/GenBank/DDBJ databases">
        <title>Another draft genome of Portunus trituberculatus and its Hox gene families provides insights of decapod evolution.</title>
        <authorList>
            <person name="Jeong J.-H."/>
            <person name="Song I."/>
            <person name="Kim S."/>
            <person name="Choi T."/>
            <person name="Kim D."/>
            <person name="Ryu S."/>
            <person name="Kim W."/>
        </authorList>
    </citation>
    <scope>NUCLEOTIDE SEQUENCE [LARGE SCALE GENOMIC DNA]</scope>
    <source>
        <tissue evidence="1">Muscle</tissue>
    </source>
</reference>
<comment type="caution">
    <text evidence="1">The sequence shown here is derived from an EMBL/GenBank/DDBJ whole genome shotgun (WGS) entry which is preliminary data.</text>
</comment>
<gene>
    <name evidence="1" type="ORF">E2C01_090853</name>
</gene>
<dbReference type="Proteomes" id="UP000324222">
    <property type="component" value="Unassembled WGS sequence"/>
</dbReference>
<keyword evidence="2" id="KW-1185">Reference proteome</keyword>
<evidence type="ECO:0000313" key="1">
    <source>
        <dbReference type="EMBL" id="MPC95634.1"/>
    </source>
</evidence>
<sequence>METQKEELVAHALSLKQEVSRQNTVVQSLTLQKDWLIDRKPQLLEVL</sequence>
<protein>
    <submittedName>
        <fullName evidence="1">Uncharacterized protein</fullName>
    </submittedName>
</protein>